<evidence type="ECO:0000313" key="3">
    <source>
        <dbReference type="Proteomes" id="UP000176714"/>
    </source>
</evidence>
<dbReference type="STRING" id="1798516.A2950_00955"/>
<keyword evidence="1" id="KW-0472">Membrane</keyword>
<sequence>MRSFARLFVALAVCVITIVGYGFWYAAIEAKSAAVAELKNEVTVKNENADRVASARASLAELAGSEALIQGYFVPETGVVAFINNLEARGRKQGATVSVLSVSTGASAAKTPLTLSFALMITGSFDAVMRTIGVIEYAPYDLSISVLAITHEGKNGWRANLTILVGSAPARAATTTP</sequence>
<reference evidence="2 3" key="1">
    <citation type="journal article" date="2016" name="Nat. Commun.">
        <title>Thousands of microbial genomes shed light on interconnected biogeochemical processes in an aquifer system.</title>
        <authorList>
            <person name="Anantharaman K."/>
            <person name="Brown C.T."/>
            <person name="Hug L.A."/>
            <person name="Sharon I."/>
            <person name="Castelle C.J."/>
            <person name="Probst A.J."/>
            <person name="Thomas B.C."/>
            <person name="Singh A."/>
            <person name="Wilkins M.J."/>
            <person name="Karaoz U."/>
            <person name="Brodie E.L."/>
            <person name="Williams K.H."/>
            <person name="Hubbard S.S."/>
            <person name="Banfield J.F."/>
        </authorList>
    </citation>
    <scope>NUCLEOTIDE SEQUENCE [LARGE SCALE GENOMIC DNA]</scope>
</reference>
<keyword evidence="1" id="KW-0812">Transmembrane</keyword>
<gene>
    <name evidence="2" type="ORF">A2950_00955</name>
</gene>
<dbReference type="Proteomes" id="UP000176714">
    <property type="component" value="Unassembled WGS sequence"/>
</dbReference>
<feature type="transmembrane region" description="Helical" evidence="1">
    <location>
        <begin position="7"/>
        <end position="27"/>
    </location>
</feature>
<comment type="caution">
    <text evidence="2">The sequence shown here is derived from an EMBL/GenBank/DDBJ whole genome shotgun (WGS) entry which is preliminary data.</text>
</comment>
<dbReference type="EMBL" id="MFMD01000022">
    <property type="protein sequence ID" value="OGG76414.1"/>
    <property type="molecule type" value="Genomic_DNA"/>
</dbReference>
<organism evidence="2 3">
    <name type="scientific">Candidatus Kaiserbacteria bacterium RIFCSPLOWO2_01_FULL_55_19</name>
    <dbReference type="NCBI Taxonomy" id="1798516"/>
    <lineage>
        <taxon>Bacteria</taxon>
        <taxon>Candidatus Kaiseribacteriota</taxon>
    </lineage>
</organism>
<proteinExistence type="predicted"/>
<keyword evidence="1" id="KW-1133">Transmembrane helix</keyword>
<evidence type="ECO:0000256" key="1">
    <source>
        <dbReference type="SAM" id="Phobius"/>
    </source>
</evidence>
<protein>
    <submittedName>
        <fullName evidence="2">Uncharacterized protein</fullName>
    </submittedName>
</protein>
<name>A0A1F6ES15_9BACT</name>
<accession>A0A1F6ES15</accession>
<dbReference type="AlphaFoldDB" id="A0A1F6ES15"/>
<evidence type="ECO:0000313" key="2">
    <source>
        <dbReference type="EMBL" id="OGG76414.1"/>
    </source>
</evidence>